<dbReference type="AlphaFoldDB" id="A0A1Y1VRS0"/>
<evidence type="ECO:0000313" key="2">
    <source>
        <dbReference type="EMBL" id="ORX63978.1"/>
    </source>
</evidence>
<dbReference type="PANTHER" id="PTHR30037">
    <property type="entry name" value="DNA-3-METHYLADENINE GLYCOSYLASE 1"/>
    <property type="match status" value="1"/>
</dbReference>
<gene>
    <name evidence="2" type="ORF">BCR32DRAFT_307132</name>
</gene>
<dbReference type="Gene3D" id="1.10.340.30">
    <property type="entry name" value="Hypothetical protein, domain 2"/>
    <property type="match status" value="1"/>
</dbReference>
<name>A0A1Y1VRS0_9FUNG</name>
<dbReference type="SUPFAM" id="SSF48150">
    <property type="entry name" value="DNA-glycosylase"/>
    <property type="match status" value="1"/>
</dbReference>
<dbReference type="InterPro" id="IPR052891">
    <property type="entry name" value="DNA-3mA_glycosylase"/>
</dbReference>
<sequence>MQNPGIIRNRRKIMSIVNNAKAFLKIQKEFGSFDKYIWKFTEGKIIDHHLLKMEDMPAKNELSEIVSKDLKKHGFQFVGPTSIYSYLQGIGIINDHQESCEFR</sequence>
<keyword evidence="1" id="KW-0479">Metal-binding</keyword>
<dbReference type="GO" id="GO:0006284">
    <property type="term" value="P:base-excision repair"/>
    <property type="evidence" value="ECO:0007669"/>
    <property type="project" value="InterPro"/>
</dbReference>
<dbReference type="GO" id="GO:0008725">
    <property type="term" value="F:DNA-3-methyladenine glycosylase activity"/>
    <property type="evidence" value="ECO:0007669"/>
    <property type="project" value="InterPro"/>
</dbReference>
<evidence type="ECO:0000313" key="3">
    <source>
        <dbReference type="Proteomes" id="UP000193944"/>
    </source>
</evidence>
<dbReference type="InterPro" id="IPR011257">
    <property type="entry name" value="DNA_glycosylase"/>
</dbReference>
<organism evidence="2 3">
    <name type="scientific">Anaeromyces robustus</name>
    <dbReference type="NCBI Taxonomy" id="1754192"/>
    <lineage>
        <taxon>Eukaryota</taxon>
        <taxon>Fungi</taxon>
        <taxon>Fungi incertae sedis</taxon>
        <taxon>Chytridiomycota</taxon>
        <taxon>Chytridiomycota incertae sedis</taxon>
        <taxon>Neocallimastigomycetes</taxon>
        <taxon>Neocallimastigales</taxon>
        <taxon>Neocallimastigaceae</taxon>
        <taxon>Anaeromyces</taxon>
    </lineage>
</organism>
<feature type="binding site" evidence="1">
    <location>
        <position position="96"/>
    </location>
    <ligand>
        <name>Zn(2+)</name>
        <dbReference type="ChEBI" id="CHEBI:29105"/>
    </ligand>
</feature>
<dbReference type="Pfam" id="PF03352">
    <property type="entry name" value="Adenine_glyco"/>
    <property type="match status" value="1"/>
</dbReference>
<protein>
    <submittedName>
        <fullName evidence="2">DNA glycosylase</fullName>
    </submittedName>
</protein>
<keyword evidence="1" id="KW-0862">Zinc</keyword>
<evidence type="ECO:0000256" key="1">
    <source>
        <dbReference type="PIRSR" id="PIRSR605019-1"/>
    </source>
</evidence>
<keyword evidence="3" id="KW-1185">Reference proteome</keyword>
<dbReference type="InterPro" id="IPR005019">
    <property type="entry name" value="Adenine_glyco"/>
</dbReference>
<dbReference type="Proteomes" id="UP000193944">
    <property type="component" value="Unassembled WGS sequence"/>
</dbReference>
<dbReference type="STRING" id="1754192.A0A1Y1VRS0"/>
<accession>A0A1Y1VRS0</accession>
<dbReference type="OrthoDB" id="3941538at2759"/>
<proteinExistence type="predicted"/>
<feature type="binding site" evidence="1">
    <location>
        <position position="100"/>
    </location>
    <ligand>
        <name>Zn(2+)</name>
        <dbReference type="ChEBI" id="CHEBI:29105"/>
    </ligand>
</feature>
<reference evidence="2 3" key="1">
    <citation type="submission" date="2016-08" db="EMBL/GenBank/DDBJ databases">
        <title>A Parts List for Fungal Cellulosomes Revealed by Comparative Genomics.</title>
        <authorList>
            <consortium name="DOE Joint Genome Institute"/>
            <person name="Haitjema C.H."/>
            <person name="Gilmore S.P."/>
            <person name="Henske J.K."/>
            <person name="Solomon K.V."/>
            <person name="De Groot R."/>
            <person name="Kuo A."/>
            <person name="Mondo S.J."/>
            <person name="Salamov A.A."/>
            <person name="Labutti K."/>
            <person name="Zhao Z."/>
            <person name="Chiniquy J."/>
            <person name="Barry K."/>
            <person name="Brewer H.M."/>
            <person name="Purvine S.O."/>
            <person name="Wright A.T."/>
            <person name="Boxma B."/>
            <person name="Van Alen T."/>
            <person name="Hackstein J.H."/>
            <person name="Baker S.E."/>
            <person name="Grigoriev I.V."/>
            <person name="O'Malley M.A."/>
        </authorList>
    </citation>
    <scope>NUCLEOTIDE SEQUENCE [LARGE SCALE GENOMIC DNA]</scope>
    <source>
        <strain evidence="2 3">S4</strain>
    </source>
</reference>
<dbReference type="PANTHER" id="PTHR30037:SF4">
    <property type="entry name" value="DNA-3-METHYLADENINE GLYCOSYLASE I"/>
    <property type="match status" value="1"/>
</dbReference>
<dbReference type="GO" id="GO:0046872">
    <property type="term" value="F:metal ion binding"/>
    <property type="evidence" value="ECO:0007669"/>
    <property type="project" value="UniProtKB-KW"/>
</dbReference>
<reference evidence="2 3" key="2">
    <citation type="submission" date="2016-08" db="EMBL/GenBank/DDBJ databases">
        <title>Pervasive Adenine N6-methylation of Active Genes in Fungi.</title>
        <authorList>
            <consortium name="DOE Joint Genome Institute"/>
            <person name="Mondo S.J."/>
            <person name="Dannebaum R.O."/>
            <person name="Kuo R.C."/>
            <person name="Labutti K."/>
            <person name="Haridas S."/>
            <person name="Kuo A."/>
            <person name="Salamov A."/>
            <person name="Ahrendt S.R."/>
            <person name="Lipzen A."/>
            <person name="Sullivan W."/>
            <person name="Andreopoulos W.B."/>
            <person name="Clum A."/>
            <person name="Lindquist E."/>
            <person name="Daum C."/>
            <person name="Ramamoorthy G.K."/>
            <person name="Gryganskyi A."/>
            <person name="Culley D."/>
            <person name="Magnuson J.K."/>
            <person name="James T.Y."/>
            <person name="O'Malley M.A."/>
            <person name="Stajich J.E."/>
            <person name="Spatafora J.W."/>
            <person name="Visel A."/>
            <person name="Grigoriev I.V."/>
        </authorList>
    </citation>
    <scope>NUCLEOTIDE SEQUENCE [LARGE SCALE GENOMIC DNA]</scope>
    <source>
        <strain evidence="2 3">S4</strain>
    </source>
</reference>
<comment type="caution">
    <text evidence="2">The sequence shown here is derived from an EMBL/GenBank/DDBJ whole genome shotgun (WGS) entry which is preliminary data.</text>
</comment>
<dbReference type="EMBL" id="MCFG01000567">
    <property type="protein sequence ID" value="ORX63978.1"/>
    <property type="molecule type" value="Genomic_DNA"/>
</dbReference>